<feature type="compositionally biased region" description="Basic and acidic residues" evidence="1">
    <location>
        <begin position="350"/>
        <end position="380"/>
    </location>
</feature>
<evidence type="ECO:0000256" key="1">
    <source>
        <dbReference type="SAM" id="MobiDB-lite"/>
    </source>
</evidence>
<dbReference type="PANTHER" id="PTHR35317:SF23">
    <property type="entry name" value="OS04G0629600 PROTEIN"/>
    <property type="match status" value="1"/>
</dbReference>
<proteinExistence type="predicted"/>
<protein>
    <submittedName>
        <fullName evidence="2">Gag-proteinase polyprotein</fullName>
    </submittedName>
</protein>
<feature type="region of interest" description="Disordered" evidence="1">
    <location>
        <begin position="347"/>
        <end position="380"/>
    </location>
</feature>
<organism evidence="2 3">
    <name type="scientific">Cucumis melo var. makuwa</name>
    <name type="common">Oriental melon</name>
    <dbReference type="NCBI Taxonomy" id="1194695"/>
    <lineage>
        <taxon>Eukaryota</taxon>
        <taxon>Viridiplantae</taxon>
        <taxon>Streptophyta</taxon>
        <taxon>Embryophyta</taxon>
        <taxon>Tracheophyta</taxon>
        <taxon>Spermatophyta</taxon>
        <taxon>Magnoliopsida</taxon>
        <taxon>eudicotyledons</taxon>
        <taxon>Gunneridae</taxon>
        <taxon>Pentapetalae</taxon>
        <taxon>rosids</taxon>
        <taxon>fabids</taxon>
        <taxon>Cucurbitales</taxon>
        <taxon>Cucurbitaceae</taxon>
        <taxon>Benincaseae</taxon>
        <taxon>Cucumis</taxon>
    </lineage>
</organism>
<name>A0A5A7TLW7_CUCMM</name>
<dbReference type="PANTHER" id="PTHR35317">
    <property type="entry name" value="OS04G0629600 PROTEIN"/>
    <property type="match status" value="1"/>
</dbReference>
<comment type="caution">
    <text evidence="2">The sequence shown here is derived from an EMBL/GenBank/DDBJ whole genome shotgun (WGS) entry which is preliminary data.</text>
</comment>
<feature type="region of interest" description="Disordered" evidence="1">
    <location>
        <begin position="256"/>
        <end position="276"/>
    </location>
</feature>
<dbReference type="OrthoDB" id="694535at2759"/>
<reference evidence="2 3" key="1">
    <citation type="submission" date="2019-08" db="EMBL/GenBank/DDBJ databases">
        <title>Draft genome sequences of two oriental melons (Cucumis melo L. var makuwa).</title>
        <authorList>
            <person name="Kwon S.-Y."/>
        </authorList>
    </citation>
    <scope>NUCLEOTIDE SEQUENCE [LARGE SCALE GENOMIC DNA]</scope>
    <source>
        <strain evidence="3">cv. SW 3</strain>
        <tissue evidence="2">Leaf</tissue>
    </source>
</reference>
<evidence type="ECO:0000313" key="3">
    <source>
        <dbReference type="Proteomes" id="UP000321393"/>
    </source>
</evidence>
<evidence type="ECO:0000313" key="2">
    <source>
        <dbReference type="EMBL" id="KAA0043006.1"/>
    </source>
</evidence>
<feature type="compositionally biased region" description="Basic and acidic residues" evidence="1">
    <location>
        <begin position="263"/>
        <end position="276"/>
    </location>
</feature>
<dbReference type="Pfam" id="PF14223">
    <property type="entry name" value="Retrotran_gag_2"/>
    <property type="match status" value="1"/>
</dbReference>
<dbReference type="Proteomes" id="UP000321393">
    <property type="component" value="Unassembled WGS sequence"/>
</dbReference>
<sequence length="380" mass="43482">MEAFLMSLNMRSWRAVISRWEYPTEKDEVGQTVRKSEMKWTKDEDDAAVGNSRALNALFNAVNLNIFKLINTCKSAKVAWDILEVAFEGTSKLKISWLQILTSPFEALQMGEDETIAEFNVRVLEIANKSDALREKMSDSRLVRKVLRSLPSKFNMKVTAIEEANDLSKMKLDELFGSLRTFEIHLGHTANIRKSRLALTSVKEEPIEEHRVMQVNDALTESVVMLTKHVVKLKNQFHKHMGNQRNNREDLSLNESRISDTSSSEHYRKKEHERGKGIEVLKSDKYGKGIMCHECEGFGHIQAECATYLKRKKKGLVATFSDEEDYSESDDEDLGMALISICTMNDEENVQTHDQSESKNLTDDAADRKKTKDQEVILQQ</sequence>
<dbReference type="EMBL" id="SSTE01015881">
    <property type="protein sequence ID" value="KAA0043006.1"/>
    <property type="molecule type" value="Genomic_DNA"/>
</dbReference>
<gene>
    <name evidence="2" type="ORF">E6C27_scaffold75G00810</name>
</gene>
<accession>A0A5A7TLW7</accession>
<dbReference type="AlphaFoldDB" id="A0A5A7TLW7"/>